<organism evidence="1 2">
    <name type="scientific">Geobacillus phage TP-84</name>
    <dbReference type="NCBI Taxonomy" id="1965361"/>
    <lineage>
        <taxon>Viruses</taxon>
        <taxon>Duplodnaviria</taxon>
        <taxon>Heunggongvirae</taxon>
        <taxon>Uroviricota</taxon>
        <taxon>Caudoviricetes</taxon>
        <taxon>Saundersvirus</taxon>
        <taxon>Saundersvirus Tp84</taxon>
    </lineage>
</organism>
<protein>
    <recommendedName>
        <fullName evidence="3">HK97 gp10 family phage protein</fullName>
    </recommendedName>
</protein>
<proteinExistence type="predicted"/>
<dbReference type="RefSeq" id="YP_009600061.1">
    <property type="nucleotide sequence ID" value="NC_041918.2"/>
</dbReference>
<sequence length="162" mass="18757">MARDHIFSFEWEGIDELVELLENMDRKTRRIMVQEYTKFGLLVEEGARALAPKDEGNLEDSINAEKAKIIGEGVEVEVGVGSVYGLRRHEEPPRIGKYPKYERGAKFPNYYVNGLGARTRSKPGWRGEKPGRKYLQRAVELVVDDFDQMNERILERIMEGRR</sequence>
<evidence type="ECO:0008006" key="3">
    <source>
        <dbReference type="Google" id="ProtNLM"/>
    </source>
</evidence>
<keyword evidence="2" id="KW-1185">Reference proteome</keyword>
<accession>A0A1U9WQQ7</accession>
<dbReference type="OrthoDB" id="34483at10239"/>
<dbReference type="KEGG" id="vg:40075823"/>
<reference evidence="1" key="1">
    <citation type="submission" date="2017-10" db="EMBL/GenBank/DDBJ databases">
        <title>Sequence, genome organization and annotation of the thermophilic 47,7-kb bacterophage TO-84 that infects Geobacillus stearothermophilus.</title>
        <authorList>
            <person name="Skowron P.M."/>
            <person name="Kropinski A."/>
            <person name="Los M."/>
        </authorList>
    </citation>
    <scope>NUCLEOTIDE SEQUENCE [LARGE SCALE GENOMIC DNA]</scope>
</reference>
<evidence type="ECO:0000313" key="2">
    <source>
        <dbReference type="Proteomes" id="UP000225660"/>
    </source>
</evidence>
<dbReference type="EMBL" id="KY565347">
    <property type="protein sequence ID" value="AQY55114.1"/>
    <property type="molecule type" value="Genomic_DNA"/>
</dbReference>
<dbReference type="Proteomes" id="UP000225660">
    <property type="component" value="Segment"/>
</dbReference>
<evidence type="ECO:0000313" key="1">
    <source>
        <dbReference type="EMBL" id="AQY55114.1"/>
    </source>
</evidence>
<name>A0A1U9WQQ7_9CAUD</name>
<dbReference type="GeneID" id="40075823"/>